<sequence length="339" mass="38713">MKTTHLQHAGTIEEILLGIAVISFTNDREDHNSIKEIKPESQMPALFDKEIIISLSDSDYDITQIQNSFLSVVLTANIQFDDKFDKIDESYKGGLDLLVDLKSACGTYVSMREIEELIDTQTAVPYTIPIRFRVSIPLDDLLIFSAFTDYPNGIFGELKIKFEINPYAFVFCQVNPIISMAKYYAMNKDELLGCSQQKLMDIDFMFRNWSLTFQYSKLFTQLGYTANLITGLHAEPLIESGLKNLVCDIKPISISIKNYVITEVTANMAGYKATDACLNRIRQFYSQRPFVVPAQRVEIWSFLTTSTLTGIRTSQNIPLSHITDFCLLFFQRCKSYYLL</sequence>
<dbReference type="AlphaFoldDB" id="A0A5J4WLH3"/>
<evidence type="ECO:0000313" key="2">
    <source>
        <dbReference type="Proteomes" id="UP000324800"/>
    </source>
</evidence>
<name>A0A5J4WLH3_9EUKA</name>
<organism evidence="1 2">
    <name type="scientific">Streblomastix strix</name>
    <dbReference type="NCBI Taxonomy" id="222440"/>
    <lineage>
        <taxon>Eukaryota</taxon>
        <taxon>Metamonada</taxon>
        <taxon>Preaxostyla</taxon>
        <taxon>Oxymonadida</taxon>
        <taxon>Streblomastigidae</taxon>
        <taxon>Streblomastix</taxon>
    </lineage>
</organism>
<protein>
    <submittedName>
        <fullName evidence="1">Uncharacterized protein</fullName>
    </submittedName>
</protein>
<proteinExistence type="predicted"/>
<comment type="caution">
    <text evidence="1">The sequence shown here is derived from an EMBL/GenBank/DDBJ whole genome shotgun (WGS) entry which is preliminary data.</text>
</comment>
<dbReference type="OrthoDB" id="10500762at2759"/>
<dbReference type="Proteomes" id="UP000324800">
    <property type="component" value="Unassembled WGS sequence"/>
</dbReference>
<accession>A0A5J4WLH3</accession>
<gene>
    <name evidence="1" type="ORF">EZS28_008672</name>
</gene>
<reference evidence="1 2" key="1">
    <citation type="submission" date="2019-03" db="EMBL/GenBank/DDBJ databases">
        <title>Single cell metagenomics reveals metabolic interactions within the superorganism composed of flagellate Streblomastix strix and complex community of Bacteroidetes bacteria on its surface.</title>
        <authorList>
            <person name="Treitli S.C."/>
            <person name="Kolisko M."/>
            <person name="Husnik F."/>
            <person name="Keeling P."/>
            <person name="Hampl V."/>
        </authorList>
    </citation>
    <scope>NUCLEOTIDE SEQUENCE [LARGE SCALE GENOMIC DNA]</scope>
    <source>
        <strain evidence="1">ST1C</strain>
    </source>
</reference>
<dbReference type="EMBL" id="SNRW01001589">
    <property type="protein sequence ID" value="KAA6395800.1"/>
    <property type="molecule type" value="Genomic_DNA"/>
</dbReference>
<evidence type="ECO:0000313" key="1">
    <source>
        <dbReference type="EMBL" id="KAA6395800.1"/>
    </source>
</evidence>